<keyword evidence="2" id="KW-1185">Reference proteome</keyword>
<gene>
    <name evidence="1" type="ORF">ARALYDRAFT_911449</name>
</gene>
<name>D7LZG4_ARALL</name>
<proteinExistence type="predicted"/>
<dbReference type="AlphaFoldDB" id="D7LZG4"/>
<dbReference type="Proteomes" id="UP000008694">
    <property type="component" value="Unassembled WGS sequence"/>
</dbReference>
<evidence type="ECO:0000313" key="1">
    <source>
        <dbReference type="EMBL" id="EFH50939.1"/>
    </source>
</evidence>
<sequence length="59" mass="7066">MNLETENNGNIITTTSSRRRILNYHKWYHSANMYKIFGTSKLESFWISKTISFHWLGLK</sequence>
<evidence type="ECO:0000313" key="2">
    <source>
        <dbReference type="Proteomes" id="UP000008694"/>
    </source>
</evidence>
<dbReference type="EMBL" id="GL348718">
    <property type="protein sequence ID" value="EFH50939.1"/>
    <property type="molecule type" value="Genomic_DNA"/>
</dbReference>
<dbReference type="HOGENOM" id="CLU_2963978_0_0_1"/>
<reference evidence="2" key="1">
    <citation type="journal article" date="2011" name="Nat. Genet.">
        <title>The Arabidopsis lyrata genome sequence and the basis of rapid genome size change.</title>
        <authorList>
            <person name="Hu T.T."/>
            <person name="Pattyn P."/>
            <person name="Bakker E.G."/>
            <person name="Cao J."/>
            <person name="Cheng J.-F."/>
            <person name="Clark R.M."/>
            <person name="Fahlgren N."/>
            <person name="Fawcett J.A."/>
            <person name="Grimwood J."/>
            <person name="Gundlach H."/>
            <person name="Haberer G."/>
            <person name="Hollister J.D."/>
            <person name="Ossowski S."/>
            <person name="Ottilar R.P."/>
            <person name="Salamov A.A."/>
            <person name="Schneeberger K."/>
            <person name="Spannagl M."/>
            <person name="Wang X."/>
            <person name="Yang L."/>
            <person name="Nasrallah M.E."/>
            <person name="Bergelson J."/>
            <person name="Carrington J.C."/>
            <person name="Gaut B.S."/>
            <person name="Schmutz J."/>
            <person name="Mayer K.F.X."/>
            <person name="Van de Peer Y."/>
            <person name="Grigoriev I.V."/>
            <person name="Nordborg M."/>
            <person name="Weigel D."/>
            <person name="Guo Y.-L."/>
        </authorList>
    </citation>
    <scope>NUCLEOTIDE SEQUENCE [LARGE SCALE GENOMIC DNA]</scope>
    <source>
        <strain evidence="2">cv. MN47</strain>
    </source>
</reference>
<dbReference type="Gramene" id="scaffold_603506.1">
    <property type="protein sequence ID" value="scaffold_603506.1"/>
    <property type="gene ID" value="scaffold_603506.1"/>
</dbReference>
<organism evidence="2">
    <name type="scientific">Arabidopsis lyrata subsp. lyrata</name>
    <name type="common">Lyre-leaved rock-cress</name>
    <dbReference type="NCBI Taxonomy" id="81972"/>
    <lineage>
        <taxon>Eukaryota</taxon>
        <taxon>Viridiplantae</taxon>
        <taxon>Streptophyta</taxon>
        <taxon>Embryophyta</taxon>
        <taxon>Tracheophyta</taxon>
        <taxon>Spermatophyta</taxon>
        <taxon>Magnoliopsida</taxon>
        <taxon>eudicotyledons</taxon>
        <taxon>Gunneridae</taxon>
        <taxon>Pentapetalae</taxon>
        <taxon>rosids</taxon>
        <taxon>malvids</taxon>
        <taxon>Brassicales</taxon>
        <taxon>Brassicaceae</taxon>
        <taxon>Camelineae</taxon>
        <taxon>Arabidopsis</taxon>
    </lineage>
</organism>
<accession>D7LZG4</accession>
<protein>
    <submittedName>
        <fullName evidence="1">Predicted protein</fullName>
    </submittedName>
</protein>